<dbReference type="InterPro" id="IPR023343">
    <property type="entry name" value="Penicillin_amidase_dom1"/>
</dbReference>
<dbReference type="AlphaFoldDB" id="A0A7X4HI72"/>
<dbReference type="GO" id="GO:0016811">
    <property type="term" value="F:hydrolase activity, acting on carbon-nitrogen (but not peptide) bonds, in linear amides"/>
    <property type="evidence" value="ECO:0007669"/>
    <property type="project" value="InterPro"/>
</dbReference>
<proteinExistence type="inferred from homology"/>
<dbReference type="PROSITE" id="PS51257">
    <property type="entry name" value="PROKAR_LIPOPROTEIN"/>
    <property type="match status" value="1"/>
</dbReference>
<dbReference type="PANTHER" id="PTHR34218">
    <property type="entry name" value="PEPTIDASE S45 PENICILLIN AMIDASE"/>
    <property type="match status" value="1"/>
</dbReference>
<dbReference type="InterPro" id="IPR029055">
    <property type="entry name" value="Ntn_hydrolases_N"/>
</dbReference>
<reference evidence="6 7" key="1">
    <citation type="submission" date="2019-12" db="EMBL/GenBank/DDBJ databases">
        <title>Novel species isolated from a subtropical stream in China.</title>
        <authorList>
            <person name="Lu H."/>
        </authorList>
    </citation>
    <scope>NUCLEOTIDE SEQUENCE [LARGE SCALE GENOMIC DNA]</scope>
    <source>
        <strain evidence="6 7">FT127W</strain>
    </source>
</reference>
<dbReference type="SUPFAM" id="SSF56235">
    <property type="entry name" value="N-terminal nucleophile aminohydrolases (Ntn hydrolases)"/>
    <property type="match status" value="1"/>
</dbReference>
<dbReference type="Gene3D" id="2.30.120.10">
    <property type="match status" value="1"/>
</dbReference>
<dbReference type="Gene3D" id="1.10.439.10">
    <property type="entry name" value="Penicillin Amidohydrolase, domain 1"/>
    <property type="match status" value="1"/>
</dbReference>
<accession>A0A7X4HI72</accession>
<feature type="chain" id="PRO_5031011431" description="Acylase" evidence="5">
    <location>
        <begin position="16"/>
        <end position="794"/>
    </location>
</feature>
<evidence type="ECO:0000256" key="5">
    <source>
        <dbReference type="SAM" id="SignalP"/>
    </source>
</evidence>
<keyword evidence="2 5" id="KW-0732">Signal</keyword>
<keyword evidence="3" id="KW-0378">Hydrolase</keyword>
<evidence type="ECO:0000256" key="3">
    <source>
        <dbReference type="ARBA" id="ARBA00022801"/>
    </source>
</evidence>
<evidence type="ECO:0000256" key="4">
    <source>
        <dbReference type="ARBA" id="ARBA00023145"/>
    </source>
</evidence>
<dbReference type="InterPro" id="IPR043147">
    <property type="entry name" value="Penicillin_amidase_A-knob"/>
</dbReference>
<feature type="signal peptide" evidence="5">
    <location>
        <begin position="1"/>
        <end position="15"/>
    </location>
</feature>
<protein>
    <recommendedName>
        <fullName evidence="8">Acylase</fullName>
    </recommendedName>
</protein>
<dbReference type="Gene3D" id="1.10.1400.10">
    <property type="match status" value="1"/>
</dbReference>
<dbReference type="PANTHER" id="PTHR34218:SF3">
    <property type="entry name" value="ACYL-HOMOSERINE LACTONE ACYLASE PVDQ"/>
    <property type="match status" value="1"/>
</dbReference>
<dbReference type="EMBL" id="WWCU01000089">
    <property type="protein sequence ID" value="MYN11464.1"/>
    <property type="molecule type" value="Genomic_DNA"/>
</dbReference>
<dbReference type="GO" id="GO:0017000">
    <property type="term" value="P:antibiotic biosynthetic process"/>
    <property type="evidence" value="ECO:0007669"/>
    <property type="project" value="InterPro"/>
</dbReference>
<comment type="similarity">
    <text evidence="1">Belongs to the peptidase S45 family.</text>
</comment>
<dbReference type="InterPro" id="IPR002692">
    <property type="entry name" value="S45"/>
</dbReference>
<sequence length="794" mass="85009">MKLLSPLLLCTVLLAACGDKQAPATAPLPPQPAPRFSADLARTTHGVAHVRADNFIGLGYGMAYAYAEDNVCMLADSMLTVRGERSRYFGGAAMPTRGADGEYSVAIDYLDEHGFDLKNEDSDFFFKGYLDLEQLRAGYAAGSQEIRDLLEGYAAGYNRFLRDHAGALPAACNGKEWVRPISVDDLYLLIAEKALHASGQVFAREVLAAARDPGVPLARRRAGKTAPNPAMLAGLFKPRMASNGLAIGKDASQNGRGMLLGNPHYPWTSTDRFYQVHLTVSGSYDAMGVMLGGLPIVVIGFNKDVAWTHTVTKAAHFTTFRLALDTADPSGTTYMVDGVPVKMSAKTVAVDMLQADGSIASKRKVFYFSKHGAVMVKPEAGVNWSATQAYVLADANRNNTRLLEQWLAIGRATSIASMKSSLDRIAGLPWVNTVAADRDGNTMYADASVVPAVATERFLSDCLVFPALLSFDGARTGCGWAQQDGAPDGIFNPAHAPALMRSDYVANSNDGYWLANSKSLLLGPPPFGYSPMYGSVGIAQGLRTRIGFSQVDAALALKQQLSPDDLRELLFANRIYAAELVLPDLLAGCTGGDAVLAAACQVLAAWDRRANLDSRGAILFREFWNSAALIPNRWRVAMNPDDPVNTPHGVAPSAMPAMLNALRAAALKLQAAGVPLDGKLGDYQADIRNGVRVPVHGGIGDIDGSYNSVHMGTALNADGYRNIVWGTSYIQLVGFDAVGPVAQGLLVYGQSTDPKSANYADQVPLYAAKQLAPLPFSQEQIRADSNYRSRGLTE</sequence>
<evidence type="ECO:0000313" key="6">
    <source>
        <dbReference type="EMBL" id="MYN11464.1"/>
    </source>
</evidence>
<keyword evidence="4" id="KW-0865">Zymogen</keyword>
<name>A0A7X4HI72_9BURK</name>
<organism evidence="6 7">
    <name type="scientific">Pseudoduganella aquatica</name>
    <dbReference type="NCBI Taxonomy" id="2660641"/>
    <lineage>
        <taxon>Bacteria</taxon>
        <taxon>Pseudomonadati</taxon>
        <taxon>Pseudomonadota</taxon>
        <taxon>Betaproteobacteria</taxon>
        <taxon>Burkholderiales</taxon>
        <taxon>Oxalobacteraceae</taxon>
        <taxon>Telluria group</taxon>
        <taxon>Pseudoduganella</taxon>
    </lineage>
</organism>
<evidence type="ECO:0008006" key="8">
    <source>
        <dbReference type="Google" id="ProtNLM"/>
    </source>
</evidence>
<evidence type="ECO:0000256" key="2">
    <source>
        <dbReference type="ARBA" id="ARBA00022729"/>
    </source>
</evidence>
<gene>
    <name evidence="6" type="ORF">GTP77_29590</name>
</gene>
<dbReference type="Pfam" id="PF01804">
    <property type="entry name" value="Penicil_amidase"/>
    <property type="match status" value="1"/>
</dbReference>
<evidence type="ECO:0000313" key="7">
    <source>
        <dbReference type="Proteomes" id="UP000450676"/>
    </source>
</evidence>
<dbReference type="Proteomes" id="UP000450676">
    <property type="component" value="Unassembled WGS sequence"/>
</dbReference>
<dbReference type="InterPro" id="IPR043146">
    <property type="entry name" value="Penicillin_amidase_N_B-knob"/>
</dbReference>
<comment type="caution">
    <text evidence="6">The sequence shown here is derived from an EMBL/GenBank/DDBJ whole genome shotgun (WGS) entry which is preliminary data.</text>
</comment>
<dbReference type="Gene3D" id="3.60.20.10">
    <property type="entry name" value="Glutamine Phosphoribosylpyrophosphate, subunit 1, domain 1"/>
    <property type="match status" value="1"/>
</dbReference>
<evidence type="ECO:0000256" key="1">
    <source>
        <dbReference type="ARBA" id="ARBA00006586"/>
    </source>
</evidence>
<dbReference type="RefSeq" id="WP_161075723.1">
    <property type="nucleotide sequence ID" value="NZ_WWCU01000089.1"/>
</dbReference>
<keyword evidence="7" id="KW-1185">Reference proteome</keyword>